<dbReference type="RefSeq" id="WP_128875681.1">
    <property type="nucleotide sequence ID" value="NZ_CAXAOR010000034.1"/>
</dbReference>
<dbReference type="InterPro" id="IPR051200">
    <property type="entry name" value="Host-pathogen_enzymatic-act"/>
</dbReference>
<dbReference type="Proteomes" id="UP000293369">
    <property type="component" value="Unassembled WGS sequence"/>
</dbReference>
<dbReference type="PANTHER" id="PTHR47197:SF3">
    <property type="entry name" value="DIHYDRO-HEME D1 DEHYDROGENASE"/>
    <property type="match status" value="1"/>
</dbReference>
<dbReference type="SUPFAM" id="SSF50969">
    <property type="entry name" value="YVTN repeat-like/Quinoprotein amine dehydrogenase"/>
    <property type="match status" value="1"/>
</dbReference>
<gene>
    <name evidence="1" type="ORF">EUX57_02140</name>
</gene>
<evidence type="ECO:0000313" key="1">
    <source>
        <dbReference type="EMBL" id="RZI33565.1"/>
    </source>
</evidence>
<reference evidence="1 2" key="1">
    <citation type="submission" date="2019-02" db="EMBL/GenBank/DDBJ databases">
        <title>Pseudomonas spp from wheat grain.</title>
        <authorList>
            <person name="Cho G.-S."/>
            <person name="Franz C.M.A.P."/>
        </authorList>
    </citation>
    <scope>NUCLEOTIDE SEQUENCE [LARGE SCALE GENOMIC DNA]</scope>
    <source>
        <strain evidence="1 2">133NRW</strain>
    </source>
</reference>
<dbReference type="InterPro" id="IPR011044">
    <property type="entry name" value="Quino_amine_DH_bsu"/>
</dbReference>
<accession>A0A4Q7D3V9</accession>
<proteinExistence type="predicted"/>
<dbReference type="EMBL" id="SGFE01000002">
    <property type="protein sequence ID" value="RZI33565.1"/>
    <property type="molecule type" value="Genomic_DNA"/>
</dbReference>
<dbReference type="AlphaFoldDB" id="A0A4Q7D3V9"/>
<name>A0A4Q7D3V9_9PSED</name>
<organism evidence="1 2">
    <name type="scientific">Pseudomonas orientalis</name>
    <dbReference type="NCBI Taxonomy" id="76758"/>
    <lineage>
        <taxon>Bacteria</taxon>
        <taxon>Pseudomonadati</taxon>
        <taxon>Pseudomonadota</taxon>
        <taxon>Gammaproteobacteria</taxon>
        <taxon>Pseudomonadales</taxon>
        <taxon>Pseudomonadaceae</taxon>
        <taxon>Pseudomonas</taxon>
    </lineage>
</organism>
<dbReference type="PANTHER" id="PTHR47197">
    <property type="entry name" value="PROTEIN NIRF"/>
    <property type="match status" value="1"/>
</dbReference>
<comment type="caution">
    <text evidence="1">The sequence shown here is derived from an EMBL/GenBank/DDBJ whole genome shotgun (WGS) entry which is preliminary data.</text>
</comment>
<dbReference type="InterPro" id="IPR015943">
    <property type="entry name" value="WD40/YVTN_repeat-like_dom_sf"/>
</dbReference>
<dbReference type="Gene3D" id="2.130.10.10">
    <property type="entry name" value="YVTN repeat-like/Quinoprotein amine dehydrogenase"/>
    <property type="match status" value="2"/>
</dbReference>
<sequence length="310" mass="33350">MMEDLIQSPPGDARAHAQVVQTIAVPGSPNRLVMNRAGTRLYVASATASGSLTVLDTQPLSVLQTIENLGSPIWLAINPAGSRIYVSDNSAASGNPITVIETVSNSVIARITGFTTVNGMALNSTGTRLYVADHGASELVTIDTSDHQRVTEIPVRYAKEVIVAPRDDTRVYVVSDLAGWSIVDLENKPIVRQLAIAPGNPTSIGHSPRYPRIYITHRDAGRLTIGDALIPEVSKYISGLNEPWGVAFNPLSEMAYITERDQISIYDTRLESMVGTIAGFGSPRGIVVAPDGRNLYVADIQNQSICMVRL</sequence>
<evidence type="ECO:0000313" key="2">
    <source>
        <dbReference type="Proteomes" id="UP000293369"/>
    </source>
</evidence>
<protein>
    <submittedName>
        <fullName evidence="1">YncE family protein</fullName>
    </submittedName>
</protein>